<sequence>MSLVMPVIGLGSIMLVIVTAKVLQYKKHNQHPPRKWEGRTPEELEEDRQNSENEASSIRRGSVPGGGGGEM</sequence>
<accession>A0ABV6LKK5</accession>
<dbReference type="EMBL" id="JBHLTP010000003">
    <property type="protein sequence ID" value="MFC0522923.1"/>
    <property type="molecule type" value="Genomic_DNA"/>
</dbReference>
<evidence type="ECO:0000256" key="1">
    <source>
        <dbReference type="SAM" id="MobiDB-lite"/>
    </source>
</evidence>
<feature type="region of interest" description="Disordered" evidence="1">
    <location>
        <begin position="26"/>
        <end position="71"/>
    </location>
</feature>
<evidence type="ECO:0000313" key="3">
    <source>
        <dbReference type="EMBL" id="MFC0522923.1"/>
    </source>
</evidence>
<feature type="transmembrane region" description="Helical" evidence="2">
    <location>
        <begin position="6"/>
        <end position="25"/>
    </location>
</feature>
<keyword evidence="2" id="KW-1133">Transmembrane helix</keyword>
<reference evidence="3 4" key="1">
    <citation type="submission" date="2024-09" db="EMBL/GenBank/DDBJ databases">
        <authorList>
            <person name="Sun Q."/>
            <person name="Mori K."/>
        </authorList>
    </citation>
    <scope>NUCLEOTIDE SEQUENCE [LARGE SCALE GENOMIC DNA]</scope>
    <source>
        <strain evidence="3 4">NCAIM B.02529</strain>
    </source>
</reference>
<keyword evidence="2" id="KW-0812">Transmembrane</keyword>
<evidence type="ECO:0000313" key="4">
    <source>
        <dbReference type="Proteomes" id="UP001589836"/>
    </source>
</evidence>
<evidence type="ECO:0008006" key="5">
    <source>
        <dbReference type="Google" id="ProtNLM"/>
    </source>
</evidence>
<name>A0ABV6LKK5_9BACI</name>
<dbReference type="RefSeq" id="WP_377345445.1">
    <property type="nucleotide sequence ID" value="NZ_JBHLTP010000003.1"/>
</dbReference>
<keyword evidence="2" id="KW-0472">Membrane</keyword>
<evidence type="ECO:0000256" key="2">
    <source>
        <dbReference type="SAM" id="Phobius"/>
    </source>
</evidence>
<proteinExistence type="predicted"/>
<organism evidence="3 4">
    <name type="scientific">Pontibacillus salicampi</name>
    <dbReference type="NCBI Taxonomy" id="1449801"/>
    <lineage>
        <taxon>Bacteria</taxon>
        <taxon>Bacillati</taxon>
        <taxon>Bacillota</taxon>
        <taxon>Bacilli</taxon>
        <taxon>Bacillales</taxon>
        <taxon>Bacillaceae</taxon>
        <taxon>Pontibacillus</taxon>
    </lineage>
</organism>
<keyword evidence="4" id="KW-1185">Reference proteome</keyword>
<protein>
    <recommendedName>
        <fullName evidence="5">DUF3951 domain-containing protein</fullName>
    </recommendedName>
</protein>
<feature type="compositionally biased region" description="Basic and acidic residues" evidence="1">
    <location>
        <begin position="34"/>
        <end position="51"/>
    </location>
</feature>
<comment type="caution">
    <text evidence="3">The sequence shown here is derived from an EMBL/GenBank/DDBJ whole genome shotgun (WGS) entry which is preliminary data.</text>
</comment>
<dbReference type="Proteomes" id="UP001589836">
    <property type="component" value="Unassembled WGS sequence"/>
</dbReference>
<gene>
    <name evidence="3" type="ORF">ACFFGV_04870</name>
</gene>